<dbReference type="EMBL" id="CP011412">
    <property type="protein sequence ID" value="AKH20061.1"/>
    <property type="molecule type" value="Genomic_DNA"/>
</dbReference>
<gene>
    <name evidence="1" type="ORF">AAY24_06485</name>
</gene>
<evidence type="ECO:0000313" key="2">
    <source>
        <dbReference type="Proteomes" id="UP000034410"/>
    </source>
</evidence>
<reference evidence="1 2" key="1">
    <citation type="journal article" date="2015" name="Genome Announc.">
        <title>Complete Genome Sequence of Sedimenticola thiotaurini Strain SIP-G1, a Polyphosphate- and Polyhydroxyalkanoate-Accumulating Sulfur-Oxidizing Gammaproteobacterium Isolated from Salt Marsh Sediments.</title>
        <authorList>
            <person name="Flood B.E."/>
            <person name="Jones D.S."/>
            <person name="Bailey J.V."/>
        </authorList>
    </citation>
    <scope>NUCLEOTIDE SEQUENCE [LARGE SCALE GENOMIC DNA]</scope>
    <source>
        <strain evidence="1 2">SIP-G1</strain>
    </source>
</reference>
<dbReference type="AlphaFoldDB" id="A0A0F7JU34"/>
<keyword evidence="2" id="KW-1185">Reference proteome</keyword>
<sequence length="73" mass="8015">MIDRIHIRFGVLETCQRISLAGSVRGMHPRRDGDAGERLDAASRTQPAWFMEAARTSHTPAHESTAAAAPFRA</sequence>
<organism evidence="1 2">
    <name type="scientific">Sedimenticola thiotaurini</name>
    <dbReference type="NCBI Taxonomy" id="1543721"/>
    <lineage>
        <taxon>Bacteria</taxon>
        <taxon>Pseudomonadati</taxon>
        <taxon>Pseudomonadota</taxon>
        <taxon>Gammaproteobacteria</taxon>
        <taxon>Chromatiales</taxon>
        <taxon>Sedimenticolaceae</taxon>
        <taxon>Sedimenticola</taxon>
    </lineage>
</organism>
<name>A0A0F7JU34_9GAMM</name>
<evidence type="ECO:0000313" key="1">
    <source>
        <dbReference type="EMBL" id="AKH20061.1"/>
    </source>
</evidence>
<dbReference type="KEGG" id="seds:AAY24_06485"/>
<protein>
    <submittedName>
        <fullName evidence="1">Uncharacterized protein</fullName>
    </submittedName>
</protein>
<proteinExistence type="predicted"/>
<accession>A0A0F7JU34</accession>
<dbReference type="Proteomes" id="UP000034410">
    <property type="component" value="Chromosome"/>
</dbReference>